<evidence type="ECO:0000313" key="4">
    <source>
        <dbReference type="Proteomes" id="UP000054549"/>
    </source>
</evidence>
<feature type="region of interest" description="Disordered" evidence="1">
    <location>
        <begin position="1"/>
        <end position="23"/>
    </location>
</feature>
<protein>
    <recommendedName>
        <fullName evidence="2">CxC2-like cysteine cluster KDZ transposase-associated domain-containing protein</fullName>
    </recommendedName>
</protein>
<feature type="domain" description="CxC2-like cysteine cluster KDZ transposase-associated" evidence="2">
    <location>
        <begin position="171"/>
        <end position="279"/>
    </location>
</feature>
<sequence>MSSRQMTVDHSKPTVHVSTLHISSSGRVGRKTLRINCEVLSPAAPSPISNMPDSPAAPRPIDDMPDGLAMPHLLSDIELPSQSAPIMDNQKKKKMANTTAASKLSDWLQFRDTFLMEMIRGYGLGDYSQVMDCATCHSKNGRFRCLDCFPRCPLRCAESEWNGTFFKKKQLKNLGLRVQLGHGGRPCPCPVAGPSDFVVIHTNGAHHVNVDLCDCGSQGSQPPHARVQLLRMGWFPATFERPKTTFTFELLRLFHNVMLQGKTTLYDFYHAILQRTDNLQLEQGIDRYHEFLRVFRIWQHLQALKRAGRGHDPAGSAATSPGELVLECPACPQPGKNLPQNWEDAKSEDRFLYTLFLAIDANFKLKQKERGLRDIKLSPGWGCYVESSHYEKHVAAYKKEPEINSCGSDHNAIARANMSVPGYSVNGVGLSICSRHCIIRGNGAVDLEKGEKYCSMDYMVLSALAGVTVPRVLVSYDIGCQWLKNWQERTSKYEDDIQLSDDVKLEIGIPSWHVNGHGTYCRNNYSFNYLPSVGQTCGEDIETSWLQTNSLAPSTREMGSGARKETLDDHWNGPLFLKRFRDACVMRKKHAEAFEAFSSTFKTKTIAAWTKMVEEWISDRTKPNPYEEPVNTTTLQDVHLELAKENAEAMRNGALASHEVSLPEFLIKGLELEEQQRTLRNDVAQMKGKQQSSKQSADVQEKRNALFNHIQQWRNVQLIYMPLIPLFLPSSIPISLHDSMKDVAAKELRLRKAQAEESLEAIRRGRCMITGLAQFKKLNVCGAGNKPNTRMRTLYDRLQRRIKQAANYSGSESEEPQATAAGGFQPPYRRF</sequence>
<evidence type="ECO:0000313" key="3">
    <source>
        <dbReference type="EMBL" id="KIL55518.1"/>
    </source>
</evidence>
<dbReference type="HOGENOM" id="CLU_003703_13_0_1"/>
<accession>A0A0C2WHF1</accession>
<dbReference type="OrthoDB" id="2804062at2759"/>
<gene>
    <name evidence="3" type="ORF">M378DRAFT_188665</name>
</gene>
<dbReference type="EMBL" id="KN818506">
    <property type="protein sequence ID" value="KIL55518.1"/>
    <property type="molecule type" value="Genomic_DNA"/>
</dbReference>
<dbReference type="STRING" id="946122.A0A0C2WHF1"/>
<dbReference type="PANTHER" id="PTHR33096">
    <property type="entry name" value="CXC2 DOMAIN-CONTAINING PROTEIN"/>
    <property type="match status" value="1"/>
</dbReference>
<dbReference type="PANTHER" id="PTHR33096:SF1">
    <property type="entry name" value="CXC1-LIKE CYSTEINE CLUSTER ASSOCIATED WITH KDZ TRANSPOSASES DOMAIN-CONTAINING PROTEIN"/>
    <property type="match status" value="1"/>
</dbReference>
<dbReference type="Proteomes" id="UP000054549">
    <property type="component" value="Unassembled WGS sequence"/>
</dbReference>
<keyword evidence="4" id="KW-1185">Reference proteome</keyword>
<proteinExistence type="predicted"/>
<name>A0A0C2WHF1_AMAMK</name>
<dbReference type="InParanoid" id="A0A0C2WHF1"/>
<reference evidence="3 4" key="1">
    <citation type="submission" date="2014-04" db="EMBL/GenBank/DDBJ databases">
        <title>Evolutionary Origins and Diversification of the Mycorrhizal Mutualists.</title>
        <authorList>
            <consortium name="DOE Joint Genome Institute"/>
            <consortium name="Mycorrhizal Genomics Consortium"/>
            <person name="Kohler A."/>
            <person name="Kuo A."/>
            <person name="Nagy L.G."/>
            <person name="Floudas D."/>
            <person name="Copeland A."/>
            <person name="Barry K.W."/>
            <person name="Cichocki N."/>
            <person name="Veneault-Fourrey C."/>
            <person name="LaButti K."/>
            <person name="Lindquist E.A."/>
            <person name="Lipzen A."/>
            <person name="Lundell T."/>
            <person name="Morin E."/>
            <person name="Murat C."/>
            <person name="Riley R."/>
            <person name="Ohm R."/>
            <person name="Sun H."/>
            <person name="Tunlid A."/>
            <person name="Henrissat B."/>
            <person name="Grigoriev I.V."/>
            <person name="Hibbett D.S."/>
            <person name="Martin F."/>
        </authorList>
    </citation>
    <scope>NUCLEOTIDE SEQUENCE [LARGE SCALE GENOMIC DNA]</scope>
    <source>
        <strain evidence="3 4">Koide BX008</strain>
    </source>
</reference>
<evidence type="ECO:0000256" key="1">
    <source>
        <dbReference type="SAM" id="MobiDB-lite"/>
    </source>
</evidence>
<evidence type="ECO:0000259" key="2">
    <source>
        <dbReference type="Pfam" id="PF18803"/>
    </source>
</evidence>
<dbReference type="Pfam" id="PF18803">
    <property type="entry name" value="CxC2"/>
    <property type="match status" value="1"/>
</dbReference>
<dbReference type="InterPro" id="IPR041457">
    <property type="entry name" value="CxC2_KDZ-assoc"/>
</dbReference>
<feature type="region of interest" description="Disordered" evidence="1">
    <location>
        <begin position="806"/>
        <end position="831"/>
    </location>
</feature>
<dbReference type="InterPro" id="IPR040521">
    <property type="entry name" value="KDZ"/>
</dbReference>
<dbReference type="Pfam" id="PF18758">
    <property type="entry name" value="KDZ"/>
    <property type="match status" value="1"/>
</dbReference>
<dbReference type="AlphaFoldDB" id="A0A0C2WHF1"/>
<organism evidence="3 4">
    <name type="scientific">Amanita muscaria (strain Koide BX008)</name>
    <dbReference type="NCBI Taxonomy" id="946122"/>
    <lineage>
        <taxon>Eukaryota</taxon>
        <taxon>Fungi</taxon>
        <taxon>Dikarya</taxon>
        <taxon>Basidiomycota</taxon>
        <taxon>Agaricomycotina</taxon>
        <taxon>Agaricomycetes</taxon>
        <taxon>Agaricomycetidae</taxon>
        <taxon>Agaricales</taxon>
        <taxon>Pluteineae</taxon>
        <taxon>Amanitaceae</taxon>
        <taxon>Amanita</taxon>
    </lineage>
</organism>